<dbReference type="CDD" id="cd00531">
    <property type="entry name" value="NTF2_like"/>
    <property type="match status" value="1"/>
</dbReference>
<proteinExistence type="predicted"/>
<dbReference type="EMBL" id="AP022563">
    <property type="protein sequence ID" value="BBX17004.1"/>
    <property type="molecule type" value="Genomic_DNA"/>
</dbReference>
<reference evidence="1 2" key="1">
    <citation type="journal article" date="2019" name="Emerg. Microbes Infect.">
        <title>Comprehensive subspecies identification of 175 nontuberculous mycobacteria species based on 7547 genomic profiles.</title>
        <authorList>
            <person name="Matsumoto Y."/>
            <person name="Kinjo T."/>
            <person name="Motooka D."/>
            <person name="Nabeya D."/>
            <person name="Jung N."/>
            <person name="Uechi K."/>
            <person name="Horii T."/>
            <person name="Iida T."/>
            <person name="Fujita J."/>
            <person name="Nakamura S."/>
        </authorList>
    </citation>
    <scope>NUCLEOTIDE SEQUENCE [LARGE SCALE GENOMIC DNA]</scope>
    <source>
        <strain evidence="1 2">JCM 6396</strain>
    </source>
</reference>
<gene>
    <name evidence="1" type="ORF">MDUV_18640</name>
</gene>
<dbReference type="Gene3D" id="3.10.450.50">
    <property type="match status" value="1"/>
</dbReference>
<sequence length="168" mass="19785">MADDELDELLDERAIRRVLHSYCRAIDRLDIELLRDCYWPEATDRHGPFTGTRDEYVAWVTALLRRHTMTMHQLGNILIDLDGDTAHAETYAVAYHSGEPPGDIRWNYVAGFRYIDTFGRRDGQWRIMNRVTAIEWTHAWDADRERLATFGEYLPRRDSTDPVYRRPA</sequence>
<organism evidence="1 2">
    <name type="scientific">Mycolicibacterium duvalii</name>
    <dbReference type="NCBI Taxonomy" id="39688"/>
    <lineage>
        <taxon>Bacteria</taxon>
        <taxon>Bacillati</taxon>
        <taxon>Actinomycetota</taxon>
        <taxon>Actinomycetes</taxon>
        <taxon>Mycobacteriales</taxon>
        <taxon>Mycobacteriaceae</taxon>
        <taxon>Mycolicibacterium</taxon>
    </lineage>
</organism>
<dbReference type="InterPro" id="IPR037401">
    <property type="entry name" value="SnoaL-like"/>
</dbReference>
<dbReference type="Pfam" id="PF13577">
    <property type="entry name" value="SnoaL_4"/>
    <property type="match status" value="1"/>
</dbReference>
<dbReference type="InterPro" id="IPR032710">
    <property type="entry name" value="NTF2-like_dom_sf"/>
</dbReference>
<dbReference type="RefSeq" id="WP_098004707.1">
    <property type="nucleotide sequence ID" value="NZ_AP022563.1"/>
</dbReference>
<name>A0A7I7K075_9MYCO</name>
<protein>
    <submittedName>
        <fullName evidence="1">Uncharacterized protein</fullName>
    </submittedName>
</protein>
<dbReference type="AlphaFoldDB" id="A0A7I7K075"/>
<dbReference type="Proteomes" id="UP000467006">
    <property type="component" value="Chromosome"/>
</dbReference>
<evidence type="ECO:0000313" key="2">
    <source>
        <dbReference type="Proteomes" id="UP000467006"/>
    </source>
</evidence>
<evidence type="ECO:0000313" key="1">
    <source>
        <dbReference type="EMBL" id="BBX17004.1"/>
    </source>
</evidence>
<dbReference type="SUPFAM" id="SSF54427">
    <property type="entry name" value="NTF2-like"/>
    <property type="match status" value="1"/>
</dbReference>
<dbReference type="KEGG" id="mdu:MDUV_18640"/>
<keyword evidence="2" id="KW-1185">Reference proteome</keyword>
<accession>A0A7I7K075</accession>
<dbReference type="OrthoDB" id="1492465at2"/>